<dbReference type="EMBL" id="SHOA02000001">
    <property type="protein sequence ID" value="TDH65444.1"/>
    <property type="molecule type" value="Genomic_DNA"/>
</dbReference>
<dbReference type="Gene3D" id="3.10.10.10">
    <property type="entry name" value="HIV Type 1 Reverse Transcriptase, subunit A, domain 1"/>
    <property type="match status" value="1"/>
</dbReference>
<dbReference type="GeneID" id="94349441"/>
<dbReference type="AlphaFoldDB" id="A0A976IBF3"/>
<protein>
    <submittedName>
        <fullName evidence="1">Uncharacterized protein</fullName>
    </submittedName>
</protein>
<dbReference type="Proteomes" id="UP000294530">
    <property type="component" value="Unassembled WGS sequence"/>
</dbReference>
<dbReference type="InterPro" id="IPR043128">
    <property type="entry name" value="Rev_trsase/Diguanyl_cyclase"/>
</dbReference>
<dbReference type="KEGG" id="blac:94349441"/>
<comment type="caution">
    <text evidence="1">The sequence shown here is derived from an EMBL/GenBank/DDBJ whole genome shotgun (WGS) entry which is preliminary data.</text>
</comment>
<gene>
    <name evidence="1" type="ORF">CCR75_005694</name>
</gene>
<dbReference type="OrthoDB" id="115680at2759"/>
<evidence type="ECO:0000313" key="2">
    <source>
        <dbReference type="Proteomes" id="UP000294530"/>
    </source>
</evidence>
<reference evidence="1 2" key="1">
    <citation type="journal article" date="2021" name="Genome Biol.">
        <title>AFLAP: assembly-free linkage analysis pipeline using k-mers from genome sequencing data.</title>
        <authorList>
            <person name="Fletcher K."/>
            <person name="Zhang L."/>
            <person name="Gil J."/>
            <person name="Han R."/>
            <person name="Cavanaugh K."/>
            <person name="Michelmore R."/>
        </authorList>
    </citation>
    <scope>NUCLEOTIDE SEQUENCE [LARGE SCALE GENOMIC DNA]</scope>
    <source>
        <strain evidence="1 2">SF5</strain>
    </source>
</reference>
<name>A0A976IBF3_BRELC</name>
<keyword evidence="2" id="KW-1185">Reference proteome</keyword>
<dbReference type="Gene3D" id="3.30.70.270">
    <property type="match status" value="1"/>
</dbReference>
<dbReference type="InterPro" id="IPR043502">
    <property type="entry name" value="DNA/RNA_pol_sf"/>
</dbReference>
<proteinExistence type="predicted"/>
<accession>A0A976IBF3</accession>
<dbReference type="RefSeq" id="XP_067814943.1">
    <property type="nucleotide sequence ID" value="XM_067963770.1"/>
</dbReference>
<sequence length="244" mass="27426">MLRERRNNQAESMKRITFYQAPAVWTAIANGLLDVPLCHDTGSDANIIGRLVFEELRVWCRACGSKMLCRENVQVEFKIVTDAGPLDLKNIECLVLKAHEEELAQQNIDAAEAEATQPMTCHVVRLKFSQDELADVEPLKVRLEPGAQPYRSGVRRYREAQRQPSAWWLKGRWSCPALPVAKGGSGEFRITIDYRPVNRQTVLLAGAAQNLAVVMESVQGVYSIAVFDIHKGFGRCRCTRIVSK</sequence>
<organism evidence="1 2">
    <name type="scientific">Bremia lactucae</name>
    <name type="common">Lettuce downy mildew</name>
    <dbReference type="NCBI Taxonomy" id="4779"/>
    <lineage>
        <taxon>Eukaryota</taxon>
        <taxon>Sar</taxon>
        <taxon>Stramenopiles</taxon>
        <taxon>Oomycota</taxon>
        <taxon>Peronosporomycetes</taxon>
        <taxon>Peronosporales</taxon>
        <taxon>Peronosporaceae</taxon>
        <taxon>Bremia</taxon>
    </lineage>
</organism>
<evidence type="ECO:0000313" key="1">
    <source>
        <dbReference type="EMBL" id="TDH65444.1"/>
    </source>
</evidence>
<dbReference type="SUPFAM" id="SSF56672">
    <property type="entry name" value="DNA/RNA polymerases"/>
    <property type="match status" value="1"/>
</dbReference>